<keyword evidence="3" id="KW-0548">Nucleotidyltransferase</keyword>
<protein>
    <submittedName>
        <fullName evidence="3">Adenylyltransferase</fullName>
    </submittedName>
</protein>
<dbReference type="Proteomes" id="UP000067434">
    <property type="component" value="Chromosome"/>
</dbReference>
<keyword evidence="3" id="KW-0808">Transferase</keyword>
<keyword evidence="4" id="KW-1185">Reference proteome</keyword>
<dbReference type="PANTHER" id="PTHR10953:SF102">
    <property type="entry name" value="ADENYLYLTRANSFERASE AND SULFURTRANSFERASE MOCS3"/>
    <property type="match status" value="1"/>
</dbReference>
<dbReference type="InterPro" id="IPR000594">
    <property type="entry name" value="ThiF_NAD_FAD-bd"/>
</dbReference>
<dbReference type="GO" id="GO:0016779">
    <property type="term" value="F:nucleotidyltransferase activity"/>
    <property type="evidence" value="ECO:0007669"/>
    <property type="project" value="UniProtKB-KW"/>
</dbReference>
<dbReference type="SUPFAM" id="SSF69572">
    <property type="entry name" value="Activating enzymes of the ubiquitin-like proteins"/>
    <property type="match status" value="1"/>
</dbReference>
<feature type="domain" description="THIF-type NAD/FAD binding fold" evidence="2">
    <location>
        <begin position="10"/>
        <end position="239"/>
    </location>
</feature>
<dbReference type="RefSeq" id="WP_052883585.1">
    <property type="nucleotide sequence ID" value="NZ_CP009961.1"/>
</dbReference>
<dbReference type="Gene3D" id="3.40.50.720">
    <property type="entry name" value="NAD(P)-binding Rossmann-like Domain"/>
    <property type="match status" value="1"/>
</dbReference>
<dbReference type="Pfam" id="PF00899">
    <property type="entry name" value="ThiF"/>
    <property type="match status" value="1"/>
</dbReference>
<dbReference type="AlphaFoldDB" id="A0A0F7FHN3"/>
<dbReference type="KEGG" id="thf:MA03_01525"/>
<evidence type="ECO:0000259" key="2">
    <source>
        <dbReference type="Pfam" id="PF00899"/>
    </source>
</evidence>
<evidence type="ECO:0000256" key="1">
    <source>
        <dbReference type="ARBA" id="ARBA00009919"/>
    </source>
</evidence>
<gene>
    <name evidence="3" type="ORF">MA03_01525</name>
</gene>
<sequence>MLSREELERYDRQLRIWGIQAQEKLKTSTVLIVGLGGLGSPVAVYLTAAGVGKLIIVDSERVELSNLNRQFLHWTPDVGSLKTQSALKKLKTLNPNVEIELVEKRIATLEDALELVKKADVVVDCLDNWDTRFLLNEACVKLGKPLVHAAVRGFYGQLMVVVPGKGPCLRCVFPEGLKEERPIPIAGPTAGVLGSFEALETLKILTGTGEPPVGKLFLFDGTREGFDTLTVRRRPDCPVCSRSI</sequence>
<dbReference type="PANTHER" id="PTHR10953">
    <property type="entry name" value="UBIQUITIN-ACTIVATING ENZYME E1"/>
    <property type="match status" value="1"/>
</dbReference>
<comment type="similarity">
    <text evidence="1">Belongs to the HesA/MoeB/ThiF family.</text>
</comment>
<dbReference type="FunFam" id="3.40.50.720:FF:000080">
    <property type="entry name" value="Thiazole biosynthesis adenylyltransferase ThiF"/>
    <property type="match status" value="1"/>
</dbReference>
<dbReference type="HOGENOM" id="CLU_013325_10_0_2"/>
<proteinExistence type="inferred from homology"/>
<dbReference type="OrthoDB" id="7915at2157"/>
<dbReference type="EMBL" id="CP009961">
    <property type="protein sequence ID" value="AKG38225.1"/>
    <property type="molecule type" value="Genomic_DNA"/>
</dbReference>
<dbReference type="CDD" id="cd00757">
    <property type="entry name" value="ThiF_MoeB_HesA_family"/>
    <property type="match status" value="1"/>
</dbReference>
<organism evidence="3 4">
    <name type="scientific">Infirmifilum uzonense</name>
    <dbReference type="NCBI Taxonomy" id="1550241"/>
    <lineage>
        <taxon>Archaea</taxon>
        <taxon>Thermoproteota</taxon>
        <taxon>Thermoprotei</taxon>
        <taxon>Thermofilales</taxon>
        <taxon>Thermofilaceae</taxon>
        <taxon>Infirmifilum</taxon>
    </lineage>
</organism>
<dbReference type="GeneID" id="25400870"/>
<dbReference type="GO" id="GO:0004792">
    <property type="term" value="F:thiosulfate-cyanide sulfurtransferase activity"/>
    <property type="evidence" value="ECO:0007669"/>
    <property type="project" value="TreeGrafter"/>
</dbReference>
<dbReference type="GO" id="GO:0008641">
    <property type="term" value="F:ubiquitin-like modifier activating enzyme activity"/>
    <property type="evidence" value="ECO:0007669"/>
    <property type="project" value="InterPro"/>
</dbReference>
<evidence type="ECO:0000313" key="4">
    <source>
        <dbReference type="Proteomes" id="UP000067434"/>
    </source>
</evidence>
<dbReference type="PATRIC" id="fig|1550241.5.peg.311"/>
<evidence type="ECO:0000313" key="3">
    <source>
        <dbReference type="EMBL" id="AKG38225.1"/>
    </source>
</evidence>
<accession>A0A0F7FHN3</accession>
<dbReference type="STRING" id="1550241.MA03_01525"/>
<dbReference type="GO" id="GO:0005737">
    <property type="term" value="C:cytoplasm"/>
    <property type="evidence" value="ECO:0007669"/>
    <property type="project" value="TreeGrafter"/>
</dbReference>
<dbReference type="InterPro" id="IPR045886">
    <property type="entry name" value="ThiF/MoeB/HesA"/>
</dbReference>
<reference evidence="3 4" key="1">
    <citation type="journal article" date="2015" name="Stand. Genomic Sci.">
        <title>Complete genome sequence of and proposal of Thermofilum uzonense sp. nov. a novel hyperthermophilic crenarchaeon and emended description of the genus Thermofilum.</title>
        <authorList>
            <person name="Toshchakov S.V."/>
            <person name="Korzhenkov A.A."/>
            <person name="Samarov N.I."/>
            <person name="Mazunin I.O."/>
            <person name="Mozhey O.I."/>
            <person name="Shmyr I.S."/>
            <person name="Derbikova K.S."/>
            <person name="Taranov E.A."/>
            <person name="Dominova I.N."/>
            <person name="Bonch-Osmolovskaya E.A."/>
            <person name="Patrushev M.V."/>
            <person name="Podosokorskaya O.A."/>
            <person name="Kublanov I.V."/>
        </authorList>
    </citation>
    <scope>NUCLEOTIDE SEQUENCE [LARGE SCALE GENOMIC DNA]</scope>
    <source>
        <strain evidence="3 4">1807-2</strain>
    </source>
</reference>
<dbReference type="InterPro" id="IPR035985">
    <property type="entry name" value="Ubiquitin-activating_enz"/>
</dbReference>
<name>A0A0F7FHN3_9CREN</name>